<proteinExistence type="predicted"/>
<evidence type="ECO:0000313" key="1">
    <source>
        <dbReference type="EMBL" id="KAL0938721.1"/>
    </source>
</evidence>
<organism evidence="1 2">
    <name type="scientific">Colletotrichum truncatum</name>
    <name type="common">Anthracnose fungus</name>
    <name type="synonym">Colletotrichum capsici</name>
    <dbReference type="NCBI Taxonomy" id="5467"/>
    <lineage>
        <taxon>Eukaryota</taxon>
        <taxon>Fungi</taxon>
        <taxon>Dikarya</taxon>
        <taxon>Ascomycota</taxon>
        <taxon>Pezizomycotina</taxon>
        <taxon>Sordariomycetes</taxon>
        <taxon>Hypocreomycetidae</taxon>
        <taxon>Glomerellales</taxon>
        <taxon>Glomerellaceae</taxon>
        <taxon>Colletotrichum</taxon>
        <taxon>Colletotrichum truncatum species complex</taxon>
    </lineage>
</organism>
<comment type="caution">
    <text evidence="1">The sequence shown here is derived from an EMBL/GenBank/DDBJ whole genome shotgun (WGS) entry which is preliminary data.</text>
</comment>
<dbReference type="Proteomes" id="UP000805649">
    <property type="component" value="Unassembled WGS sequence"/>
</dbReference>
<accession>A0ACC3Z3P5</accession>
<keyword evidence="2" id="KW-1185">Reference proteome</keyword>
<name>A0ACC3Z3P5_COLTU</name>
<evidence type="ECO:0000313" key="2">
    <source>
        <dbReference type="Proteomes" id="UP000805649"/>
    </source>
</evidence>
<gene>
    <name evidence="1" type="ORF">CTRU02_205331</name>
</gene>
<sequence>MHSVWTSTDGRPIGHGVAIKRKPAPSIHLTEAAPLVSDDTYQVPTKDFLPSRPSKNIKAFHWWWWWEIAAAFLSITSMCLIIAVLFHVQNRPLAKWTWNIQPSSVISVLTTIGKTAMMVPITACLSQLKWRHVQLRPRPLNHLQVFDDASRGPWGSAVMAWKLPSQSFLGCALAFVTIVALGIEPSAQNILDFPILEWNATTDLAANLAKADIYFSKGFLQLRGNNWQLWVPNSDLPNFQAALLNGLSGAVFEPNYDCPGTATRCSWTNFTSLGVCSSFRDVTVQSTRNCTVIKKNDSVQNCSYVIPGRMSSDRPVLQYYNNGPASLKDSQILYSDFDFDVERVGQLTIVRHSTDKWPEDFVPPSPEIFLADFDWCIKTYANTSATAGKLDSGTSESEILKFKEVIIDPDESSLGAESVVYQTSDNSTQFEMVRMAKEWLPRYLQNLLRGELFQQVAGHRPDKTPGPNTAMNLEFVLFNAADIKVVTDNLATTITNQIRSGSPGDNRNSTMLRGEVYKTETFVVVRWPWLILPVLETVVTAILLVISILMTAKGPLLKTSVIALLAYPLYGWADDETAVNGHQTAEKFDKLSQSLNGRLENGDGNWRFVKAQV</sequence>
<protein>
    <submittedName>
        <fullName evidence="1">Uncharacterized protein</fullName>
    </submittedName>
</protein>
<reference evidence="1 2" key="1">
    <citation type="journal article" date="2020" name="Phytopathology">
        <title>Genome Sequence Resources of Colletotrichum truncatum, C. plurivorum, C. musicola, and C. sojae: Four Species Pathogenic to Soybean (Glycine max).</title>
        <authorList>
            <person name="Rogerio F."/>
            <person name="Boufleur T.R."/>
            <person name="Ciampi-Guillardi M."/>
            <person name="Sukno S.A."/>
            <person name="Thon M.R."/>
            <person name="Massola Junior N.S."/>
            <person name="Baroncelli R."/>
        </authorList>
    </citation>
    <scope>NUCLEOTIDE SEQUENCE [LARGE SCALE GENOMIC DNA]</scope>
    <source>
        <strain evidence="1 2">CMES1059</strain>
    </source>
</reference>
<dbReference type="EMBL" id="VUJX02000003">
    <property type="protein sequence ID" value="KAL0938721.1"/>
    <property type="molecule type" value="Genomic_DNA"/>
</dbReference>